<evidence type="ECO:0000256" key="5">
    <source>
        <dbReference type="ARBA" id="ARBA00023136"/>
    </source>
</evidence>
<proteinExistence type="inferred from homology"/>
<evidence type="ECO:0000256" key="1">
    <source>
        <dbReference type="ARBA" id="ARBA00004141"/>
    </source>
</evidence>
<dbReference type="WBParaSite" id="SMTH1_59140.1">
    <property type="protein sequence ID" value="SMTH1_59140.1"/>
    <property type="gene ID" value="SMTH1_59140"/>
</dbReference>
<name>A0AA85BJF3_9TREM</name>
<evidence type="ECO:0000256" key="4">
    <source>
        <dbReference type="ARBA" id="ARBA00022989"/>
    </source>
</evidence>
<dbReference type="GO" id="GO:0008250">
    <property type="term" value="C:oligosaccharyltransferase complex"/>
    <property type="evidence" value="ECO:0007669"/>
    <property type="project" value="UniProtKB-UniRule"/>
</dbReference>
<dbReference type="InterPro" id="IPR042416">
    <property type="entry name" value="OSTC"/>
</dbReference>
<keyword evidence="3 6" id="KW-0812">Transmembrane</keyword>
<dbReference type="AlphaFoldDB" id="A0AA85BJF3"/>
<organism evidence="7 8">
    <name type="scientific">Schistosoma mattheei</name>
    <dbReference type="NCBI Taxonomy" id="31246"/>
    <lineage>
        <taxon>Eukaryota</taxon>
        <taxon>Metazoa</taxon>
        <taxon>Spiralia</taxon>
        <taxon>Lophotrochozoa</taxon>
        <taxon>Platyhelminthes</taxon>
        <taxon>Trematoda</taxon>
        <taxon>Digenea</taxon>
        <taxon>Strigeidida</taxon>
        <taxon>Schistosomatoidea</taxon>
        <taxon>Schistosomatidae</taxon>
        <taxon>Schistosoma</taxon>
    </lineage>
</organism>
<comment type="similarity">
    <text evidence="2 6">Belongs to the OSTC family.</text>
</comment>
<dbReference type="Proteomes" id="UP000050791">
    <property type="component" value="Unassembled WGS sequence"/>
</dbReference>
<feature type="transmembrane region" description="Helical" evidence="6">
    <location>
        <begin position="31"/>
        <end position="50"/>
    </location>
</feature>
<comment type="subcellular location">
    <subcellularLocation>
        <location evidence="1 6">Membrane</location>
        <topology evidence="1 6">Multi-pass membrane protein</topology>
    </subcellularLocation>
</comment>
<evidence type="ECO:0000313" key="7">
    <source>
        <dbReference type="Proteomes" id="UP000050791"/>
    </source>
</evidence>
<evidence type="ECO:0000256" key="3">
    <source>
        <dbReference type="ARBA" id="ARBA00022692"/>
    </source>
</evidence>
<feature type="transmembrane region" description="Helical" evidence="6">
    <location>
        <begin position="83"/>
        <end position="103"/>
    </location>
</feature>
<comment type="subunit">
    <text evidence="6">Component of the oligosaccharyltransferase (OST) complex.</text>
</comment>
<dbReference type="PANTHER" id="PTHR13160:SF4">
    <property type="entry name" value="OLIGOSACCHARYLTRANSFERASE COMPLEX SUBUNIT OSTC"/>
    <property type="match status" value="1"/>
</dbReference>
<keyword evidence="4 6" id="KW-1133">Transmembrane helix</keyword>
<reference evidence="8" key="1">
    <citation type="submission" date="2023-11" db="UniProtKB">
        <authorList>
            <consortium name="WormBaseParasite"/>
        </authorList>
    </citation>
    <scope>IDENTIFICATION</scope>
</reference>
<dbReference type="Pfam" id="PF04756">
    <property type="entry name" value="OST3_OST6"/>
    <property type="match status" value="1"/>
</dbReference>
<evidence type="ECO:0000313" key="8">
    <source>
        <dbReference type="WBParaSite" id="SMTH1_59140.1"/>
    </source>
</evidence>
<feature type="transmembrane region" description="Helical" evidence="6">
    <location>
        <begin position="118"/>
        <end position="139"/>
    </location>
</feature>
<evidence type="ECO:0000256" key="2">
    <source>
        <dbReference type="ARBA" id="ARBA00009376"/>
    </source>
</evidence>
<comment type="function">
    <text evidence="6">Specific component of the STT3A-containing form of the oligosaccharyl transferase (OST) complex that catalyzes the initial transfer of a defined glycan (Glc(3)Man(9)GlcNAc(2) in eukaryotes) from the lipid carrier dolichol-pyrophosphate to an asparagine residue within an Asn-X-Ser/Thr consensus motif in nascent polypeptide chains, the first step in protein N-glycosylation. N-glycosylation occurs cotranslationally and the complex associates with the Sec61 complex at the channel-forming translocon complex that mediates protein translocation across the endoplasmic reticulum (ER). All subunits are required for a maximal enzyme activity.</text>
</comment>
<sequence length="148" mass="16506">MDCVLAPLFAIVECPRLKIKKPSFITWPSPMVFFSILILSYFLVTGGVIYDMIVGPPSMGTETDSRGNQKPVAIMVWRLNSQYILEGLAASFMFVMGSFGFIVMDKVNEAKVTKLNRILLMALGIGCILVSLLTLRIFISTKLPSYMR</sequence>
<dbReference type="InterPro" id="IPR021149">
    <property type="entry name" value="OligosaccharylTrfase_OST3/OST6"/>
</dbReference>
<accession>A0AA85BJF3</accession>
<keyword evidence="5 6" id="KW-0472">Membrane</keyword>
<protein>
    <recommendedName>
        <fullName evidence="6">Oligosaccharyltransferase complex subunit</fullName>
    </recommendedName>
</protein>
<dbReference type="PANTHER" id="PTHR13160">
    <property type="entry name" value="OLIGOSACCHARYLTRANSFERASE COMPLEX SUBUNIT OSTC"/>
    <property type="match status" value="1"/>
</dbReference>
<evidence type="ECO:0000256" key="6">
    <source>
        <dbReference type="RuleBase" id="RU366060"/>
    </source>
</evidence>